<evidence type="ECO:0000313" key="4">
    <source>
        <dbReference type="Proteomes" id="UP001189429"/>
    </source>
</evidence>
<feature type="compositionally biased region" description="Basic and acidic residues" evidence="1">
    <location>
        <begin position="261"/>
        <end position="315"/>
    </location>
</feature>
<evidence type="ECO:0000313" key="3">
    <source>
        <dbReference type="EMBL" id="CAK0847213.1"/>
    </source>
</evidence>
<reference evidence="3" key="1">
    <citation type="submission" date="2023-10" db="EMBL/GenBank/DDBJ databases">
        <authorList>
            <person name="Chen Y."/>
            <person name="Shah S."/>
            <person name="Dougan E. K."/>
            <person name="Thang M."/>
            <person name="Chan C."/>
        </authorList>
    </citation>
    <scope>NUCLEOTIDE SEQUENCE [LARGE SCALE GENOMIC DNA]</scope>
</reference>
<feature type="compositionally biased region" description="Basic and acidic residues" evidence="1">
    <location>
        <begin position="219"/>
        <end position="251"/>
    </location>
</feature>
<dbReference type="Proteomes" id="UP001189429">
    <property type="component" value="Unassembled WGS sequence"/>
</dbReference>
<evidence type="ECO:0000256" key="1">
    <source>
        <dbReference type="SAM" id="MobiDB-lite"/>
    </source>
</evidence>
<feature type="signal peptide" evidence="2">
    <location>
        <begin position="1"/>
        <end position="19"/>
    </location>
</feature>
<feature type="chain" id="PRO_5045194255" evidence="2">
    <location>
        <begin position="20"/>
        <end position="725"/>
    </location>
</feature>
<keyword evidence="4" id="KW-1185">Reference proteome</keyword>
<sequence>MAALRLLLLPALAAELACAARSGRDAAAHRRGRSGHAAGRQGVNPPLDPESHRLFYRHDYPHDQKPPVGDAHDFQHPYPLVQDTDQYDKDYVKDENSDGGEWKVQMEYDILRNKVFKAKADAEAARKAAEKKEEGMEASRKKLADAEKKAQEAQAAADAARDRAKKAQEQLDKLEKAAQSGGDSEAVDAGVAEAQKDVEKEISDLEECKKKLQEAQDRLKDLMEKKQKAEEEHAKEQPANAEKNKQAKNDAESTAASSKEQAAKELQKAKKDAEEAKQLREEAENHRKEYEEARKKYEENVGQVQKDEEQIEEAKKRLRHFRDKQISEHSGISKATEENAAACHCPSTGSEKPEEKSEEKSAEKSEEKSKEKPKAGSSTTAAACPPCAVHPSPDAGGAGPGAGTPCPPDKQVAGGAAGEGEKGAGLHAAALAVPAALLALLATVAAVPSKIRSLPKPFWGLKDGDEVPLCTDLLPDAPAEPIFGSELVPQSVGAASACSLLSHGGRPQRPGAQADARREAAAAAREAGAAASEAAREPAELARATREFLDRLESGAAARAWGAEPPETLLASMVSAHAALVAAAPGQDAEQGDALELDLELMDWAVPKRLTSCKASAPAPQRACSATFPMALPSPVRCAWDADGCFEGKCCKSGGMSCYLKDDFWGMCRPTGTCTPGAALAPGRLEVHRRRGQAGLGASAPGSRRRKGGELSVLLRGVHPANVRG</sequence>
<dbReference type="CDD" id="cd06503">
    <property type="entry name" value="ATP-synt_Fo_b"/>
    <property type="match status" value="1"/>
</dbReference>
<comment type="caution">
    <text evidence="3">The sequence shown here is derived from an EMBL/GenBank/DDBJ whole genome shotgun (WGS) entry which is preliminary data.</text>
</comment>
<proteinExistence type="predicted"/>
<feature type="compositionally biased region" description="Basic and acidic residues" evidence="1">
    <location>
        <begin position="49"/>
        <end position="75"/>
    </location>
</feature>
<name>A0ABN9TMG1_9DINO</name>
<evidence type="ECO:0000256" key="2">
    <source>
        <dbReference type="SAM" id="SignalP"/>
    </source>
</evidence>
<feature type="compositionally biased region" description="Basic and acidic residues" evidence="1">
    <location>
        <begin position="351"/>
        <end position="374"/>
    </location>
</feature>
<feature type="region of interest" description="Disordered" evidence="1">
    <location>
        <begin position="128"/>
        <end position="195"/>
    </location>
</feature>
<accession>A0ABN9TMG1</accession>
<protein>
    <submittedName>
        <fullName evidence="3">Uncharacterized protein</fullName>
    </submittedName>
</protein>
<feature type="compositionally biased region" description="Basic and acidic residues" evidence="1">
    <location>
        <begin position="128"/>
        <end position="151"/>
    </location>
</feature>
<feature type="compositionally biased region" description="Low complexity" evidence="1">
    <location>
        <begin position="521"/>
        <end position="533"/>
    </location>
</feature>
<feature type="region of interest" description="Disordered" evidence="1">
    <location>
        <begin position="28"/>
        <end position="87"/>
    </location>
</feature>
<organism evidence="3 4">
    <name type="scientific">Prorocentrum cordatum</name>
    <dbReference type="NCBI Taxonomy" id="2364126"/>
    <lineage>
        <taxon>Eukaryota</taxon>
        <taxon>Sar</taxon>
        <taxon>Alveolata</taxon>
        <taxon>Dinophyceae</taxon>
        <taxon>Prorocentrales</taxon>
        <taxon>Prorocentraceae</taxon>
        <taxon>Prorocentrum</taxon>
    </lineage>
</organism>
<feature type="region of interest" description="Disordered" evidence="1">
    <location>
        <begin position="219"/>
        <end position="419"/>
    </location>
</feature>
<gene>
    <name evidence="3" type="ORF">PCOR1329_LOCUS40489</name>
</gene>
<keyword evidence="2" id="KW-0732">Signal</keyword>
<feature type="compositionally biased region" description="Basic and acidic residues" evidence="1">
    <location>
        <begin position="159"/>
        <end position="176"/>
    </location>
</feature>
<dbReference type="EMBL" id="CAUYUJ010014882">
    <property type="protein sequence ID" value="CAK0847213.1"/>
    <property type="molecule type" value="Genomic_DNA"/>
</dbReference>
<feature type="region of interest" description="Disordered" evidence="1">
    <location>
        <begin position="501"/>
        <end position="538"/>
    </location>
</feature>